<dbReference type="Gene3D" id="3.40.50.300">
    <property type="entry name" value="P-loop containing nucleotide triphosphate hydrolases"/>
    <property type="match status" value="2"/>
</dbReference>
<protein>
    <recommendedName>
        <fullName evidence="6">Chromosome partition protein Smc</fullName>
    </recommendedName>
</protein>
<comment type="subunit">
    <text evidence="6">Homodimer.</text>
</comment>
<dbReference type="GO" id="GO:0005694">
    <property type="term" value="C:chromosome"/>
    <property type="evidence" value="ECO:0007669"/>
    <property type="project" value="InterPro"/>
</dbReference>
<feature type="coiled-coil region" evidence="6">
    <location>
        <begin position="627"/>
        <end position="812"/>
    </location>
</feature>
<dbReference type="Proteomes" id="UP000569951">
    <property type="component" value="Unassembled WGS sequence"/>
</dbReference>
<gene>
    <name evidence="6" type="primary">smc</name>
    <name evidence="8" type="ORF">HNR42_000129</name>
</gene>
<comment type="function">
    <text evidence="6">Required for chromosome condensation and partitioning.</text>
</comment>
<comment type="domain">
    <text evidence="6">Contains large globular domains required for ATP hydrolysis at each terminus and a third globular domain forming a flexible hinge near the middle of the molecule. These domains are separated by coiled-coil structures.</text>
</comment>
<feature type="coiled-coil region" evidence="6">
    <location>
        <begin position="291"/>
        <end position="466"/>
    </location>
</feature>
<keyword evidence="2 6" id="KW-0547">Nucleotide-binding</keyword>
<accession>A0A841HTN8</accession>
<dbReference type="AlphaFoldDB" id="A0A841HTN8"/>
<dbReference type="HAMAP" id="MF_01894">
    <property type="entry name" value="Smc_prok"/>
    <property type="match status" value="1"/>
</dbReference>
<evidence type="ECO:0000256" key="5">
    <source>
        <dbReference type="ARBA" id="ARBA00023125"/>
    </source>
</evidence>
<dbReference type="PANTHER" id="PTHR43977">
    <property type="entry name" value="STRUCTURAL MAINTENANCE OF CHROMOSOMES PROTEIN 3"/>
    <property type="match status" value="1"/>
</dbReference>
<dbReference type="GO" id="GO:0030261">
    <property type="term" value="P:chromosome condensation"/>
    <property type="evidence" value="ECO:0007669"/>
    <property type="project" value="InterPro"/>
</dbReference>
<dbReference type="InterPro" id="IPR010935">
    <property type="entry name" value="SMC_hinge"/>
</dbReference>
<dbReference type="InterPro" id="IPR024704">
    <property type="entry name" value="SMC"/>
</dbReference>
<keyword evidence="3 6" id="KW-0067">ATP-binding</keyword>
<evidence type="ECO:0000256" key="1">
    <source>
        <dbReference type="ARBA" id="ARBA00022490"/>
    </source>
</evidence>
<feature type="coiled-coil region" evidence="6">
    <location>
        <begin position="213"/>
        <end position="252"/>
    </location>
</feature>
<feature type="domain" description="SMC hinge" evidence="7">
    <location>
        <begin position="486"/>
        <end position="599"/>
    </location>
</feature>
<dbReference type="SMART" id="SM00968">
    <property type="entry name" value="SMC_hinge"/>
    <property type="match status" value="1"/>
</dbReference>
<dbReference type="GO" id="GO:0003677">
    <property type="term" value="F:DNA binding"/>
    <property type="evidence" value="ECO:0007669"/>
    <property type="project" value="UniProtKB-UniRule"/>
</dbReference>
<evidence type="ECO:0000313" key="8">
    <source>
        <dbReference type="EMBL" id="MBB6096717.1"/>
    </source>
</evidence>
<keyword evidence="4 6" id="KW-0175">Coiled coil</keyword>
<dbReference type="SUPFAM" id="SSF75553">
    <property type="entry name" value="Smc hinge domain"/>
    <property type="match status" value="1"/>
</dbReference>
<dbReference type="EMBL" id="JACHHG010000001">
    <property type="protein sequence ID" value="MBB6096717.1"/>
    <property type="molecule type" value="Genomic_DNA"/>
</dbReference>
<evidence type="ECO:0000256" key="3">
    <source>
        <dbReference type="ARBA" id="ARBA00022840"/>
    </source>
</evidence>
<evidence type="ECO:0000256" key="4">
    <source>
        <dbReference type="ARBA" id="ARBA00023054"/>
    </source>
</evidence>
<dbReference type="Pfam" id="PF02463">
    <property type="entry name" value="SMC_N"/>
    <property type="match status" value="1"/>
</dbReference>
<evidence type="ECO:0000313" key="9">
    <source>
        <dbReference type="Proteomes" id="UP000569951"/>
    </source>
</evidence>
<comment type="similarity">
    <text evidence="6">Belongs to the SMC family.</text>
</comment>
<comment type="caution">
    <text evidence="8">The sequence shown here is derived from an EMBL/GenBank/DDBJ whole genome shotgun (WGS) entry which is preliminary data.</text>
</comment>
<comment type="subcellular location">
    <subcellularLocation>
        <location evidence="6">Cytoplasm</location>
    </subcellularLocation>
</comment>
<sequence>MRIDALTVFGFKSFGERVRLEFLGGINAVIGPNGSGKSNVVEAIRWVTHTARARELRAQNSAELIFHGSSGRSPLGMAEVELELSGVQAPELPARLNIARRVYRDGDSEQELLGRPVRARDVQAALRGSGLGVGGLAVIGQGEVSSVVSADTRTLAGYLEEAAGLSKLTHRRTQTLERLDEAHRHLESVRLIESELAARVVALEVEAAQARRHAELSARRALLESALAAHRQQGLKDEIARLTEQETRLSQASVACAAELQRTQAELETVRAALVAAGVQDAEYRRAAGLAEAARARLEAAESLCARLRADRARLEEELASLQVEPPRAERPDLAAQSAALREARARCADLEARATRSERALREAEAARAAAAQRQAAQDARAAARLAEQTRLQALIGEARQALEALEGRLAPLREGTATLEAELASKLQGFETARGEAARLRAEAARLEAAHAPLERERARLEAALNAYARYGEGPRNALRSGLPGIIGSVADTLSVPAEHEVAVTAALGRRLEQVVVEDAETARAVIAHLKRTGGRATFLPLDLIRPRIRRDAALQREHGVIGYASDLVPSDPAIISQHLLGDTLLVESDDVAVRLARRYAARPRMVSRAGEVLEASGALTGGRLRDAGVSVLAEQRRLQELEDELGRLEAALARARSDLEAAAARARDLEAALPDLRACHARAEADLRAAEREAAALQSRLETLTAQLAGSPPEQPADARAEAVTDPARLEAELTELRRQLEAARAAERDQQEAAASARAAQLLWERYDEARARADRVRSRLAALEADLARQSADLEAARAERDAREADLAAHARPEVAPLEARRGELETRYADLTAQLGTLRADLDHARLSRARREAALEALPEVEAVALEGEPRAWQAELARTERDLHALGPINNRAEADFLIESERLAALRRDLSDAQRSADELLEAVGGLERLVSEQLEAAYGRVRRAFHAHAAELCGNGDLEAVRSEDGRLVGLRLAVQPREKRTRSLHLLSAGERTMVGLAFLFSLAEAPEGGGGLPLAILDEVDAPLDEANIRRFAGFLKLLAGRGTQFILVTHQKATMEIADALWGVTTDARGVSRTFSIRAEEAAGLVG</sequence>
<keyword evidence="5 6" id="KW-0238">DNA-binding</keyword>
<proteinExistence type="inferred from homology"/>
<dbReference type="Gene3D" id="1.20.1060.20">
    <property type="match status" value="1"/>
</dbReference>
<dbReference type="GO" id="GO:0005737">
    <property type="term" value="C:cytoplasm"/>
    <property type="evidence" value="ECO:0007669"/>
    <property type="project" value="UniProtKB-SubCell"/>
</dbReference>
<evidence type="ECO:0000256" key="6">
    <source>
        <dbReference type="HAMAP-Rule" id="MF_01894"/>
    </source>
</evidence>
<dbReference type="GO" id="GO:0016887">
    <property type="term" value="F:ATP hydrolysis activity"/>
    <property type="evidence" value="ECO:0007669"/>
    <property type="project" value="InterPro"/>
</dbReference>
<evidence type="ECO:0000259" key="7">
    <source>
        <dbReference type="SMART" id="SM00968"/>
    </source>
</evidence>
<reference evidence="8 9" key="1">
    <citation type="submission" date="2020-08" db="EMBL/GenBank/DDBJ databases">
        <title>Genomic Encyclopedia of Type Strains, Phase IV (KMG-IV): sequencing the most valuable type-strain genomes for metagenomic binning, comparative biology and taxonomic classification.</title>
        <authorList>
            <person name="Goeker M."/>
        </authorList>
    </citation>
    <scope>NUCLEOTIDE SEQUENCE [LARGE SCALE GENOMIC DNA]</scope>
    <source>
        <strain evidence="8 9">DSM 21458</strain>
    </source>
</reference>
<dbReference type="PIRSF" id="PIRSF005719">
    <property type="entry name" value="SMC"/>
    <property type="match status" value="1"/>
</dbReference>
<keyword evidence="1 6" id="KW-0963">Cytoplasm</keyword>
<evidence type="ECO:0000256" key="2">
    <source>
        <dbReference type="ARBA" id="ARBA00022741"/>
    </source>
</evidence>
<dbReference type="InterPro" id="IPR036277">
    <property type="entry name" value="SMC_hinge_sf"/>
</dbReference>
<dbReference type="Pfam" id="PF06470">
    <property type="entry name" value="SMC_hinge"/>
    <property type="match status" value="1"/>
</dbReference>
<dbReference type="GO" id="GO:0006260">
    <property type="term" value="P:DNA replication"/>
    <property type="evidence" value="ECO:0007669"/>
    <property type="project" value="UniProtKB-UniRule"/>
</dbReference>
<keyword evidence="9" id="KW-1185">Reference proteome</keyword>
<dbReference type="GO" id="GO:0007062">
    <property type="term" value="P:sister chromatid cohesion"/>
    <property type="evidence" value="ECO:0007669"/>
    <property type="project" value="InterPro"/>
</dbReference>
<dbReference type="InterPro" id="IPR027417">
    <property type="entry name" value="P-loop_NTPase"/>
</dbReference>
<feature type="binding site" evidence="6">
    <location>
        <begin position="32"/>
        <end position="39"/>
    </location>
    <ligand>
        <name>ATP</name>
        <dbReference type="ChEBI" id="CHEBI:30616"/>
    </ligand>
</feature>
<name>A0A841HTN8_9DEIO</name>
<dbReference type="InterPro" id="IPR003395">
    <property type="entry name" value="RecF/RecN/SMC_N"/>
</dbReference>
<dbReference type="GO" id="GO:0007059">
    <property type="term" value="P:chromosome segregation"/>
    <property type="evidence" value="ECO:0007669"/>
    <property type="project" value="UniProtKB-UniRule"/>
</dbReference>
<dbReference type="GO" id="GO:0005524">
    <property type="term" value="F:ATP binding"/>
    <property type="evidence" value="ECO:0007669"/>
    <property type="project" value="UniProtKB-UniRule"/>
</dbReference>
<dbReference type="Gene3D" id="3.30.70.1620">
    <property type="match status" value="1"/>
</dbReference>
<dbReference type="RefSeq" id="WP_183983465.1">
    <property type="nucleotide sequence ID" value="NZ_JACHHG010000001.1"/>
</dbReference>
<dbReference type="InterPro" id="IPR011890">
    <property type="entry name" value="SMC_prok"/>
</dbReference>
<organism evidence="8 9">
    <name type="scientific">Deinobacterium chartae</name>
    <dbReference type="NCBI Taxonomy" id="521158"/>
    <lineage>
        <taxon>Bacteria</taxon>
        <taxon>Thermotogati</taxon>
        <taxon>Deinococcota</taxon>
        <taxon>Deinococci</taxon>
        <taxon>Deinococcales</taxon>
        <taxon>Deinococcaceae</taxon>
        <taxon>Deinobacterium</taxon>
    </lineage>
</organism>
<dbReference type="SUPFAM" id="SSF52540">
    <property type="entry name" value="P-loop containing nucleoside triphosphate hydrolases"/>
    <property type="match status" value="1"/>
</dbReference>